<proteinExistence type="predicted"/>
<comment type="caution">
    <text evidence="1">The sequence shown here is derived from an EMBL/GenBank/DDBJ whole genome shotgun (WGS) entry which is preliminary data.</text>
</comment>
<evidence type="ECO:0000313" key="2">
    <source>
        <dbReference type="Proteomes" id="UP000727962"/>
    </source>
</evidence>
<organism evidence="1 2">
    <name type="scientific">Fimbriimonas ginsengisoli</name>
    <dbReference type="NCBI Taxonomy" id="1005039"/>
    <lineage>
        <taxon>Bacteria</taxon>
        <taxon>Bacillati</taxon>
        <taxon>Armatimonadota</taxon>
        <taxon>Fimbriimonadia</taxon>
        <taxon>Fimbriimonadales</taxon>
        <taxon>Fimbriimonadaceae</taxon>
        <taxon>Fimbriimonas</taxon>
    </lineage>
</organism>
<accession>A0A931PVK8</accession>
<dbReference type="EMBL" id="JACOSL010000029">
    <property type="protein sequence ID" value="MBI1756375.1"/>
    <property type="molecule type" value="Genomic_DNA"/>
</dbReference>
<sequence>MRIEDQWTLDRDRGFTWWAAEYAQSVWSDLGNFHNGVTLYRLHAEIELVRGRGHATQCEVPFTQAMCDANLSAITYDPHTDLYKLHCSVYAHEDNKEWLKRVFLAAVALQVVDAELSAPVLAGAFDVAPACTTHPRSGSRLLRDPVLHAEEKFFRPSGAQRSRWIGSDEWGEARSRVGRIAQHAVTDGKSYLEAEFDWCVSGHTLPIRLEIKADKPHHRLGSGLCAHLYMPLAMAVGSRAHTALELNALERKEWNWCHDLGSWCCEGPDLAFRCFVPNISYSRDILPELGHDMAIRAGWVNDMFAHGLPITA</sequence>
<evidence type="ECO:0000313" key="1">
    <source>
        <dbReference type="EMBL" id="MBI1756375.1"/>
    </source>
</evidence>
<protein>
    <submittedName>
        <fullName evidence="1">Uncharacterized protein</fullName>
    </submittedName>
</protein>
<dbReference type="Proteomes" id="UP000727962">
    <property type="component" value="Unassembled WGS sequence"/>
</dbReference>
<dbReference type="AlphaFoldDB" id="A0A931PVK8"/>
<name>A0A931PVK8_FIMGI</name>
<gene>
    <name evidence="1" type="ORF">HYR64_04620</name>
</gene>
<reference evidence="1" key="1">
    <citation type="submission" date="2020-07" db="EMBL/GenBank/DDBJ databases">
        <title>Huge and variable diversity of episymbiotic CPR bacteria and DPANN archaea in groundwater ecosystems.</title>
        <authorList>
            <person name="He C.Y."/>
            <person name="Keren R."/>
            <person name="Whittaker M."/>
            <person name="Farag I.F."/>
            <person name="Doudna J."/>
            <person name="Cate J.H.D."/>
            <person name="Banfield J.F."/>
        </authorList>
    </citation>
    <scope>NUCLEOTIDE SEQUENCE</scope>
    <source>
        <strain evidence="1">NC_groundwater_17_Pr7_B-0.1um_64_12</strain>
    </source>
</reference>